<evidence type="ECO:0008006" key="4">
    <source>
        <dbReference type="Google" id="ProtNLM"/>
    </source>
</evidence>
<feature type="non-terminal residue" evidence="3">
    <location>
        <position position="1"/>
    </location>
</feature>
<keyword evidence="2" id="KW-0238">DNA-binding</keyword>
<evidence type="ECO:0000313" key="3">
    <source>
        <dbReference type="EMBL" id="GAI35203.1"/>
    </source>
</evidence>
<dbReference type="SUPFAM" id="SSF116734">
    <property type="entry name" value="DNA methylase specificity domain"/>
    <property type="match status" value="1"/>
</dbReference>
<evidence type="ECO:0000256" key="2">
    <source>
        <dbReference type="ARBA" id="ARBA00023125"/>
    </source>
</evidence>
<evidence type="ECO:0000256" key="1">
    <source>
        <dbReference type="ARBA" id="ARBA00022747"/>
    </source>
</evidence>
<dbReference type="AlphaFoldDB" id="X1MVA6"/>
<gene>
    <name evidence="3" type="ORF">S06H3_40154</name>
</gene>
<accession>X1MVA6</accession>
<dbReference type="GO" id="GO:0009307">
    <property type="term" value="P:DNA restriction-modification system"/>
    <property type="evidence" value="ECO:0007669"/>
    <property type="project" value="UniProtKB-KW"/>
</dbReference>
<dbReference type="Gene3D" id="3.90.220.20">
    <property type="entry name" value="DNA methylase specificity domains"/>
    <property type="match status" value="1"/>
</dbReference>
<dbReference type="InterPro" id="IPR044946">
    <property type="entry name" value="Restrct_endonuc_typeI_TRD_sf"/>
</dbReference>
<comment type="caution">
    <text evidence="3">The sequence shown here is derived from an EMBL/GenBank/DDBJ whole genome shotgun (WGS) entry which is preliminary data.</text>
</comment>
<dbReference type="GO" id="GO:0003677">
    <property type="term" value="F:DNA binding"/>
    <property type="evidence" value="ECO:0007669"/>
    <property type="project" value="UniProtKB-KW"/>
</dbReference>
<reference evidence="3" key="1">
    <citation type="journal article" date="2014" name="Front. Microbiol.">
        <title>High frequency of phylogenetically diverse reductive dehalogenase-homologous genes in deep subseafloor sedimentary metagenomes.</title>
        <authorList>
            <person name="Kawai M."/>
            <person name="Futagami T."/>
            <person name="Toyoda A."/>
            <person name="Takaki Y."/>
            <person name="Nishi S."/>
            <person name="Hori S."/>
            <person name="Arai W."/>
            <person name="Tsubouchi T."/>
            <person name="Morono Y."/>
            <person name="Uchiyama I."/>
            <person name="Ito T."/>
            <person name="Fujiyama A."/>
            <person name="Inagaki F."/>
            <person name="Takami H."/>
        </authorList>
    </citation>
    <scope>NUCLEOTIDE SEQUENCE</scope>
    <source>
        <strain evidence="3">Expedition CK06-06</strain>
    </source>
</reference>
<organism evidence="3">
    <name type="scientific">marine sediment metagenome</name>
    <dbReference type="NCBI Taxonomy" id="412755"/>
    <lineage>
        <taxon>unclassified sequences</taxon>
        <taxon>metagenomes</taxon>
        <taxon>ecological metagenomes</taxon>
    </lineage>
</organism>
<protein>
    <recommendedName>
        <fullName evidence="4">Type I restriction modification DNA specificity domain-containing protein</fullName>
    </recommendedName>
</protein>
<dbReference type="EMBL" id="BARV01024618">
    <property type="protein sequence ID" value="GAI35203.1"/>
    <property type="molecule type" value="Genomic_DNA"/>
</dbReference>
<proteinExistence type="predicted"/>
<keyword evidence="1" id="KW-0680">Restriction system</keyword>
<sequence length="75" mass="8812">ELNPYYLCTFLNSKYGYLQILQKSYGGVVPEISQDGLKELMIYIPQQKQFQVYIENLVKKAYEKKQNCKTKVQPS</sequence>
<name>X1MVA6_9ZZZZ</name>